<evidence type="ECO:0000313" key="2">
    <source>
        <dbReference type="EMBL" id="KNC96389.1"/>
    </source>
</evidence>
<dbReference type="InterPro" id="IPR001214">
    <property type="entry name" value="SET_dom"/>
</dbReference>
<gene>
    <name evidence="2" type="ORF">SPPG_08288</name>
</gene>
<dbReference type="AlphaFoldDB" id="A0A0L0H5Y6"/>
<dbReference type="InterPro" id="IPR046341">
    <property type="entry name" value="SET_dom_sf"/>
</dbReference>
<name>A0A0L0H5Y6_SPIPD</name>
<dbReference type="OMA" id="AVWAGPH"/>
<protein>
    <recommendedName>
        <fullName evidence="1">SET domain-containing protein</fullName>
    </recommendedName>
</protein>
<keyword evidence="3" id="KW-1185">Reference proteome</keyword>
<dbReference type="PROSITE" id="PS50280">
    <property type="entry name" value="SET"/>
    <property type="match status" value="1"/>
</dbReference>
<organism evidence="2 3">
    <name type="scientific">Spizellomyces punctatus (strain DAOM BR117)</name>
    <dbReference type="NCBI Taxonomy" id="645134"/>
    <lineage>
        <taxon>Eukaryota</taxon>
        <taxon>Fungi</taxon>
        <taxon>Fungi incertae sedis</taxon>
        <taxon>Chytridiomycota</taxon>
        <taxon>Chytridiomycota incertae sedis</taxon>
        <taxon>Chytridiomycetes</taxon>
        <taxon>Spizellomycetales</taxon>
        <taxon>Spizellomycetaceae</taxon>
        <taxon>Spizellomyces</taxon>
    </lineage>
</organism>
<dbReference type="InParanoid" id="A0A0L0H5Y6"/>
<accession>A0A0L0H5Y6</accession>
<feature type="domain" description="SET" evidence="1">
    <location>
        <begin position="61"/>
        <end position="181"/>
    </location>
</feature>
<dbReference type="OrthoDB" id="5792673at2759"/>
<dbReference type="Proteomes" id="UP000053201">
    <property type="component" value="Unassembled WGS sequence"/>
</dbReference>
<evidence type="ECO:0000313" key="3">
    <source>
        <dbReference type="Proteomes" id="UP000053201"/>
    </source>
</evidence>
<dbReference type="EMBL" id="KQ257469">
    <property type="protein sequence ID" value="KNC96389.1"/>
    <property type="molecule type" value="Genomic_DNA"/>
</dbReference>
<dbReference type="eggNOG" id="ENOG502S3NK">
    <property type="taxonomic scope" value="Eukaryota"/>
</dbReference>
<dbReference type="SUPFAM" id="SSF82199">
    <property type="entry name" value="SET domain"/>
    <property type="match status" value="1"/>
</dbReference>
<dbReference type="GeneID" id="27691459"/>
<sequence>MSPNSIPPNWPHSLPYLTHNVWALDIPAIQRTRYLHRTVSEAASEDDIPVKKVTVYTGPCPDVEIRTITEKSHPAFGQKGLYAKKRISPFSFLLDYRGTIQSSSNVSLQSDYTLLFDGDLTIDAQNSGNEARFINDFHKISSRPNAAFDTYRDATTGEVRVGVWALNQCIEPGQRFWSHMVRIWNKGGKEWDDAWDEGEQDWVVENGEDTLD</sequence>
<reference evidence="2 3" key="1">
    <citation type="submission" date="2009-08" db="EMBL/GenBank/DDBJ databases">
        <title>The Genome Sequence of Spizellomyces punctatus strain DAOM BR117.</title>
        <authorList>
            <consortium name="The Broad Institute Genome Sequencing Platform"/>
            <person name="Russ C."/>
            <person name="Cuomo C."/>
            <person name="Shea T."/>
            <person name="Young S.K."/>
            <person name="Zeng Q."/>
            <person name="Koehrsen M."/>
            <person name="Haas B."/>
            <person name="Borodovsky M."/>
            <person name="Guigo R."/>
            <person name="Alvarado L."/>
            <person name="Berlin A."/>
            <person name="Bochicchio J."/>
            <person name="Borenstein D."/>
            <person name="Chapman S."/>
            <person name="Chen Z."/>
            <person name="Engels R."/>
            <person name="Freedman E."/>
            <person name="Gellesch M."/>
            <person name="Goldberg J."/>
            <person name="Griggs A."/>
            <person name="Gujja S."/>
            <person name="Heiman D."/>
            <person name="Hepburn T."/>
            <person name="Howarth C."/>
            <person name="Jen D."/>
            <person name="Larson L."/>
            <person name="Lewis B."/>
            <person name="Mehta T."/>
            <person name="Park D."/>
            <person name="Pearson M."/>
            <person name="Roberts A."/>
            <person name="Saif S."/>
            <person name="Shenoy N."/>
            <person name="Sisk P."/>
            <person name="Stolte C."/>
            <person name="Sykes S."/>
            <person name="Thomson T."/>
            <person name="Walk T."/>
            <person name="White J."/>
            <person name="Yandava C."/>
            <person name="Burger G."/>
            <person name="Gray M.W."/>
            <person name="Holland P.W.H."/>
            <person name="King N."/>
            <person name="Lang F.B.F."/>
            <person name="Roger A.J."/>
            <person name="Ruiz-Trillo I."/>
            <person name="Lander E."/>
            <person name="Nusbaum C."/>
        </authorList>
    </citation>
    <scope>NUCLEOTIDE SEQUENCE [LARGE SCALE GENOMIC DNA]</scope>
    <source>
        <strain evidence="2 3">DAOM BR117</strain>
    </source>
</reference>
<dbReference type="Gene3D" id="2.170.270.10">
    <property type="entry name" value="SET domain"/>
    <property type="match status" value="1"/>
</dbReference>
<proteinExistence type="predicted"/>
<dbReference type="RefSeq" id="XP_016604429.1">
    <property type="nucleotide sequence ID" value="XM_016756445.1"/>
</dbReference>
<dbReference type="VEuPathDB" id="FungiDB:SPPG_08288"/>
<dbReference type="STRING" id="645134.A0A0L0H5Y6"/>
<evidence type="ECO:0000259" key="1">
    <source>
        <dbReference type="PROSITE" id="PS50280"/>
    </source>
</evidence>